<accession>A0A512NP56</accession>
<dbReference type="AlphaFoldDB" id="A0A512NP56"/>
<dbReference type="PANTHER" id="PTHR30632:SF11">
    <property type="entry name" value="BLR4797 PROTEIN"/>
    <property type="match status" value="1"/>
</dbReference>
<dbReference type="Gene3D" id="3.40.190.10">
    <property type="entry name" value="Periplasmic binding protein-like II"/>
    <property type="match status" value="2"/>
</dbReference>
<reference evidence="1 2" key="1">
    <citation type="submission" date="2019-07" db="EMBL/GenBank/DDBJ databases">
        <title>Whole genome shotgun sequence of Reyranella soli NBRC 108950.</title>
        <authorList>
            <person name="Hosoyama A."/>
            <person name="Uohara A."/>
            <person name="Ohji S."/>
            <person name="Ichikawa N."/>
        </authorList>
    </citation>
    <scope>NUCLEOTIDE SEQUENCE [LARGE SCALE GENOMIC DNA]</scope>
    <source>
        <strain evidence="1 2">NBRC 108950</strain>
    </source>
</reference>
<dbReference type="GO" id="GO:0030973">
    <property type="term" value="F:molybdate ion binding"/>
    <property type="evidence" value="ECO:0007669"/>
    <property type="project" value="TreeGrafter"/>
</dbReference>
<gene>
    <name evidence="1" type="ORF">RSO01_78700</name>
</gene>
<proteinExistence type="predicted"/>
<dbReference type="Pfam" id="PF13531">
    <property type="entry name" value="SBP_bac_11"/>
    <property type="match status" value="1"/>
</dbReference>
<evidence type="ECO:0000313" key="1">
    <source>
        <dbReference type="EMBL" id="GEP60704.1"/>
    </source>
</evidence>
<dbReference type="OrthoDB" id="7261414at2"/>
<sequence length="231" mass="23640">MTSVRLLSGGAAQGLVDSVRPAFEAQTGCTIDGVFGAVGAMKARLLSGEPADLLILSRALINELARVGHAASASIRDIGEVPTAVAVRSGEVPPWLHSAGDLRAALRAADEIHFPDPELATAGIHFAKVMRDLGVWDELRERLRPAPNGATAMAALAACKSARPIGCTQATEILSTPGIVLAAPLPPGCALATTYTCAITGHAAAPEPAASLIALLTSDANRDARRALGFA</sequence>
<protein>
    <submittedName>
        <fullName evidence="1">Molybdate ABC transporter substrate-binding protein</fullName>
    </submittedName>
</protein>
<dbReference type="EMBL" id="BKAJ01000176">
    <property type="protein sequence ID" value="GEP60704.1"/>
    <property type="molecule type" value="Genomic_DNA"/>
</dbReference>
<evidence type="ECO:0000313" key="2">
    <source>
        <dbReference type="Proteomes" id="UP000321058"/>
    </source>
</evidence>
<dbReference type="PANTHER" id="PTHR30632">
    <property type="entry name" value="MOLYBDATE-BINDING PERIPLASMIC PROTEIN"/>
    <property type="match status" value="1"/>
</dbReference>
<keyword evidence="2" id="KW-1185">Reference proteome</keyword>
<dbReference type="InterPro" id="IPR050682">
    <property type="entry name" value="ModA/WtpA"/>
</dbReference>
<dbReference type="RefSeq" id="WP_147156042.1">
    <property type="nucleotide sequence ID" value="NZ_BKAJ01000176.1"/>
</dbReference>
<organism evidence="1 2">
    <name type="scientific">Reyranella soli</name>
    <dbReference type="NCBI Taxonomy" id="1230389"/>
    <lineage>
        <taxon>Bacteria</taxon>
        <taxon>Pseudomonadati</taxon>
        <taxon>Pseudomonadota</taxon>
        <taxon>Alphaproteobacteria</taxon>
        <taxon>Hyphomicrobiales</taxon>
        <taxon>Reyranellaceae</taxon>
        <taxon>Reyranella</taxon>
    </lineage>
</organism>
<dbReference type="SUPFAM" id="SSF53850">
    <property type="entry name" value="Periplasmic binding protein-like II"/>
    <property type="match status" value="1"/>
</dbReference>
<comment type="caution">
    <text evidence="1">The sequence shown here is derived from an EMBL/GenBank/DDBJ whole genome shotgun (WGS) entry which is preliminary data.</text>
</comment>
<dbReference type="Proteomes" id="UP000321058">
    <property type="component" value="Unassembled WGS sequence"/>
</dbReference>
<dbReference type="GO" id="GO:0015689">
    <property type="term" value="P:molybdate ion transport"/>
    <property type="evidence" value="ECO:0007669"/>
    <property type="project" value="TreeGrafter"/>
</dbReference>
<name>A0A512NP56_9HYPH</name>